<evidence type="ECO:0000256" key="2">
    <source>
        <dbReference type="ARBA" id="ARBA00007797"/>
    </source>
</evidence>
<dbReference type="Pfam" id="PF07540">
    <property type="entry name" value="NOC3p"/>
    <property type="match status" value="1"/>
</dbReference>
<evidence type="ECO:0000256" key="5">
    <source>
        <dbReference type="ARBA" id="ARBA00032701"/>
    </source>
</evidence>
<reference evidence="10 11" key="2">
    <citation type="submission" date="2018-11" db="EMBL/GenBank/DDBJ databases">
        <authorList>
            <consortium name="Pathogen Informatics"/>
        </authorList>
    </citation>
    <scope>NUCLEOTIDE SEQUENCE [LARGE SCALE GENOMIC DNA]</scope>
</reference>
<protein>
    <recommendedName>
        <fullName evidence="6">NOC3-like protein</fullName>
    </recommendedName>
    <alternativeName>
        <fullName evidence="5">Nucleolar complex-associated protein 3-like protein</fullName>
    </alternativeName>
</protein>
<evidence type="ECO:0000256" key="4">
    <source>
        <dbReference type="ARBA" id="ARBA00023242"/>
    </source>
</evidence>
<feature type="domain" description="Nucleolar complex-associated protein 3 N-terminal" evidence="9">
    <location>
        <begin position="189"/>
        <end position="286"/>
    </location>
</feature>
<evidence type="ECO:0000259" key="8">
    <source>
        <dbReference type="Pfam" id="PF03914"/>
    </source>
</evidence>
<evidence type="ECO:0000313" key="10">
    <source>
        <dbReference type="EMBL" id="VDN00976.1"/>
    </source>
</evidence>
<evidence type="ECO:0000259" key="9">
    <source>
        <dbReference type="Pfam" id="PF07540"/>
    </source>
</evidence>
<evidence type="ECO:0000256" key="1">
    <source>
        <dbReference type="ARBA" id="ARBA00004604"/>
    </source>
</evidence>
<evidence type="ECO:0000313" key="12">
    <source>
        <dbReference type="WBParaSite" id="TCLT_0000395101-mRNA-1"/>
    </source>
</evidence>
<feature type="coiled-coil region" evidence="7">
    <location>
        <begin position="423"/>
        <end position="476"/>
    </location>
</feature>
<name>A0A0N5CUK4_THECL</name>
<dbReference type="InterPro" id="IPR005612">
    <property type="entry name" value="CCAAT-binding_factor"/>
</dbReference>
<dbReference type="Proteomes" id="UP000276776">
    <property type="component" value="Unassembled WGS sequence"/>
</dbReference>
<dbReference type="STRING" id="103827.A0A0N5CUK4"/>
<dbReference type="PANTHER" id="PTHR14428">
    <property type="entry name" value="NUCLEOLAR COMPLEX PROTEIN 3"/>
    <property type="match status" value="1"/>
</dbReference>
<dbReference type="EMBL" id="UYYF01004270">
    <property type="protein sequence ID" value="VDN00976.1"/>
    <property type="molecule type" value="Genomic_DNA"/>
</dbReference>
<dbReference type="InterPro" id="IPR011501">
    <property type="entry name" value="Noc3_N"/>
</dbReference>
<dbReference type="GO" id="GO:0005730">
    <property type="term" value="C:nucleolus"/>
    <property type="evidence" value="ECO:0007669"/>
    <property type="project" value="UniProtKB-SubCell"/>
</dbReference>
<dbReference type="OrthoDB" id="10263597at2759"/>
<evidence type="ECO:0000256" key="6">
    <source>
        <dbReference type="ARBA" id="ARBA00032937"/>
    </source>
</evidence>
<gene>
    <name evidence="10" type="ORF">TCLT_LOCUS3940</name>
</gene>
<dbReference type="WBParaSite" id="TCLT_0000395101-mRNA-1">
    <property type="protein sequence ID" value="TCLT_0000395101-mRNA-1"/>
    <property type="gene ID" value="TCLT_0000395101"/>
</dbReference>
<dbReference type="AlphaFoldDB" id="A0A0N5CUK4"/>
<evidence type="ECO:0000313" key="11">
    <source>
        <dbReference type="Proteomes" id="UP000276776"/>
    </source>
</evidence>
<proteinExistence type="inferred from homology"/>
<accession>A0A0N5CUK4</accession>
<comment type="subcellular location">
    <subcellularLocation>
        <location evidence="1">Nucleus</location>
        <location evidence="1">Nucleolus</location>
    </subcellularLocation>
</comment>
<keyword evidence="3 7" id="KW-0175">Coiled coil</keyword>
<reference evidence="12" key="1">
    <citation type="submission" date="2017-02" db="UniProtKB">
        <authorList>
            <consortium name="WormBaseParasite"/>
        </authorList>
    </citation>
    <scope>IDENTIFICATION</scope>
</reference>
<feature type="domain" description="CCAAT-binding factor" evidence="8">
    <location>
        <begin position="543"/>
        <end position="703"/>
    </location>
</feature>
<dbReference type="GO" id="GO:0006270">
    <property type="term" value="P:DNA replication initiation"/>
    <property type="evidence" value="ECO:0007669"/>
    <property type="project" value="TreeGrafter"/>
</dbReference>
<dbReference type="GO" id="GO:0003682">
    <property type="term" value="F:chromatin binding"/>
    <property type="evidence" value="ECO:0007669"/>
    <property type="project" value="TreeGrafter"/>
</dbReference>
<keyword evidence="11" id="KW-1185">Reference proteome</keyword>
<sequence length="778" mass="89447">MSVSHKNRTVQRRQVRKVGQRLRRLQKAKKLKRYMVDAVRDVKDRKHVGSRKRALDIKEDWILDREEVAKNEENDEILPLDMLDADIDWENSAFAANIRRLEKAKNETEIDDIESKRRKFRDTLEDNEQELLPIKVGTKVIRQTRIIDESVSKEDNEQQETEESGDCSVDLSELSAAELLKIRHEHVEEAKDKISSLAHAIIADPQVEVQALKHLYLLCIGEGVHSLARETVMKIATVSLAEVFVDIIPGYIIRSRTEEELAQKLKKETRKLYDFEQTLLRYYLKYLQHLEKYAGKLCKVSKQNSFDQLAIICTRCLSRILVSAPHFNYASNIISFLVRLTVSNCEEAVDICCNSLGQLFYNDLTFRVSAIGAKFISSIVNKRKGNVPPSLIATFLKLKVKVITYDIVQQRQNYLIVNDEVDKSENNQEKKKLMNKKRLLNKEKKMKSKNKFAKQLKKLQADLKEAEATESASSKLSFATETMNHVFATYFRVIKRLPTTRLLEPVLEGLAKFAHLINVEFFDDMISALASLVNQQHLRLIDSVRCIYTVFVMLSGEGIALNIDPSKFYWSLYRLLPTLAFERHRENFTSILMLTLRTLDLMITCRRKQVPVFRVAAFTKRLLAVAFFMPSVDAASILLCVRSFFIAYPKLDCLVEDTDEVCQMQSFKPEIDDPDCCSALTSSIIAELLLFVKHPDRVVSAVARYLQAKLPSAGPNHLPPKYSAKKAYDWYEVNKDEKNNASESVFIKQIDAFAKKQKIQLTSKTLHSVICKWIESKS</sequence>
<dbReference type="OMA" id="HYCPQVR"/>
<evidence type="ECO:0000256" key="3">
    <source>
        <dbReference type="ARBA" id="ARBA00023054"/>
    </source>
</evidence>
<dbReference type="InterPro" id="IPR016903">
    <property type="entry name" value="Nucleolar_cplx-assoc_3"/>
</dbReference>
<organism evidence="12">
    <name type="scientific">Thelazia callipaeda</name>
    <name type="common">Oriental eyeworm</name>
    <name type="synonym">Parasitic nematode</name>
    <dbReference type="NCBI Taxonomy" id="103827"/>
    <lineage>
        <taxon>Eukaryota</taxon>
        <taxon>Metazoa</taxon>
        <taxon>Ecdysozoa</taxon>
        <taxon>Nematoda</taxon>
        <taxon>Chromadorea</taxon>
        <taxon>Rhabditida</taxon>
        <taxon>Spirurina</taxon>
        <taxon>Spiruromorpha</taxon>
        <taxon>Thelazioidea</taxon>
        <taxon>Thelaziidae</taxon>
        <taxon>Thelazia</taxon>
    </lineage>
</organism>
<evidence type="ECO:0000256" key="7">
    <source>
        <dbReference type="SAM" id="Coils"/>
    </source>
</evidence>
<keyword evidence="4" id="KW-0539">Nucleus</keyword>
<dbReference type="PANTHER" id="PTHR14428:SF5">
    <property type="entry name" value="NUCLEOLAR COMPLEX PROTEIN 3 HOMOLOG"/>
    <property type="match status" value="1"/>
</dbReference>
<dbReference type="Pfam" id="PF03914">
    <property type="entry name" value="CBF"/>
    <property type="match status" value="1"/>
</dbReference>
<comment type="similarity">
    <text evidence="2">Belongs to the CBF/MAK21 family.</text>
</comment>